<dbReference type="SMART" id="SM00382">
    <property type="entry name" value="AAA"/>
    <property type="match status" value="1"/>
</dbReference>
<keyword evidence="1" id="KW-0547">Nucleotide-binding</keyword>
<dbReference type="GO" id="GO:0022857">
    <property type="term" value="F:transmembrane transporter activity"/>
    <property type="evidence" value="ECO:0007669"/>
    <property type="project" value="TreeGrafter"/>
</dbReference>
<dbReference type="KEGG" id="psti:SOO65_17295"/>
<dbReference type="PROSITE" id="PS50893">
    <property type="entry name" value="ABC_TRANSPORTER_2"/>
    <property type="match status" value="1"/>
</dbReference>
<dbReference type="AlphaFoldDB" id="A0AAX4HMC6"/>
<dbReference type="SUPFAM" id="SSF52540">
    <property type="entry name" value="P-loop containing nucleoside triphosphate hydrolases"/>
    <property type="match status" value="1"/>
</dbReference>
<dbReference type="InterPro" id="IPR015854">
    <property type="entry name" value="ABC_transpr_LolD-like"/>
</dbReference>
<name>A0AAX4HMC6_9BACT</name>
<dbReference type="InterPro" id="IPR003593">
    <property type="entry name" value="AAA+_ATPase"/>
</dbReference>
<evidence type="ECO:0000313" key="5">
    <source>
        <dbReference type="Proteomes" id="UP001324634"/>
    </source>
</evidence>
<protein>
    <submittedName>
        <fullName evidence="4">ATP-binding cassette domain-containing protein</fullName>
    </submittedName>
</protein>
<keyword evidence="2 4" id="KW-0067">ATP-binding</keyword>
<dbReference type="EMBL" id="CP139487">
    <property type="protein sequence ID" value="WPU64452.1"/>
    <property type="molecule type" value="Genomic_DNA"/>
</dbReference>
<evidence type="ECO:0000256" key="2">
    <source>
        <dbReference type="ARBA" id="ARBA00022840"/>
    </source>
</evidence>
<dbReference type="InterPro" id="IPR027417">
    <property type="entry name" value="P-loop_NTPase"/>
</dbReference>
<dbReference type="Proteomes" id="UP001324634">
    <property type="component" value="Chromosome"/>
</dbReference>
<evidence type="ECO:0000313" key="4">
    <source>
        <dbReference type="EMBL" id="WPU64452.1"/>
    </source>
</evidence>
<feature type="domain" description="ABC transporter" evidence="3">
    <location>
        <begin position="23"/>
        <end position="236"/>
    </location>
</feature>
<evidence type="ECO:0000256" key="1">
    <source>
        <dbReference type="ARBA" id="ARBA00022741"/>
    </source>
</evidence>
<sequence length="236" mass="26421">MLTGRLPQQGRTQAGSTNQNYLFHLDNLSVEYGSVKALKSVQLTIYPGEILFVTGPSGAGKTSLLNVLGGHLAPTSGKAILPQERNSKHFVSTVFQDLRLLQKKSCEDNLWLAYDSSIYNSKNDFYKEMTDLARHLQVHDHLNRKIEDCNGGFKSKVAMIRALLSRPTAVLADEPTAALDKDNSYRLFEVLNHYNHKKGLTLVWATHNKELIKQFPGKIAHLDQGRLVYSGHACFI</sequence>
<dbReference type="PANTHER" id="PTHR24220:SF86">
    <property type="entry name" value="ABC TRANSPORTER ABCH.1"/>
    <property type="match status" value="1"/>
</dbReference>
<dbReference type="InterPro" id="IPR003439">
    <property type="entry name" value="ABC_transporter-like_ATP-bd"/>
</dbReference>
<reference evidence="4 5" key="1">
    <citation type="submission" date="2023-11" db="EMBL/GenBank/DDBJ databases">
        <title>Peredibacter starrii A3.12.</title>
        <authorList>
            <person name="Mitchell R.J."/>
        </authorList>
    </citation>
    <scope>NUCLEOTIDE SEQUENCE [LARGE SCALE GENOMIC DNA]</scope>
    <source>
        <strain evidence="4 5">A3.12</strain>
    </source>
</reference>
<dbReference type="GO" id="GO:0005886">
    <property type="term" value="C:plasma membrane"/>
    <property type="evidence" value="ECO:0007669"/>
    <property type="project" value="TreeGrafter"/>
</dbReference>
<dbReference type="PANTHER" id="PTHR24220">
    <property type="entry name" value="IMPORT ATP-BINDING PROTEIN"/>
    <property type="match status" value="1"/>
</dbReference>
<organism evidence="4 5">
    <name type="scientific">Peredibacter starrii</name>
    <dbReference type="NCBI Taxonomy" id="28202"/>
    <lineage>
        <taxon>Bacteria</taxon>
        <taxon>Pseudomonadati</taxon>
        <taxon>Bdellovibrionota</taxon>
        <taxon>Bacteriovoracia</taxon>
        <taxon>Bacteriovoracales</taxon>
        <taxon>Bacteriovoracaceae</taxon>
        <taxon>Peredibacter</taxon>
    </lineage>
</organism>
<proteinExistence type="predicted"/>
<evidence type="ECO:0000259" key="3">
    <source>
        <dbReference type="PROSITE" id="PS50893"/>
    </source>
</evidence>
<dbReference type="GO" id="GO:0016887">
    <property type="term" value="F:ATP hydrolysis activity"/>
    <property type="evidence" value="ECO:0007669"/>
    <property type="project" value="InterPro"/>
</dbReference>
<dbReference type="Pfam" id="PF00005">
    <property type="entry name" value="ABC_tran"/>
    <property type="match status" value="1"/>
</dbReference>
<accession>A0AAX4HMC6</accession>
<gene>
    <name evidence="4" type="ORF">SOO65_17295</name>
</gene>
<dbReference type="GO" id="GO:0005524">
    <property type="term" value="F:ATP binding"/>
    <property type="evidence" value="ECO:0007669"/>
    <property type="project" value="UniProtKB-KW"/>
</dbReference>
<dbReference type="RefSeq" id="WP_321393286.1">
    <property type="nucleotide sequence ID" value="NZ_CP139487.1"/>
</dbReference>
<keyword evidence="5" id="KW-1185">Reference proteome</keyword>
<dbReference type="Gene3D" id="3.40.50.300">
    <property type="entry name" value="P-loop containing nucleotide triphosphate hydrolases"/>
    <property type="match status" value="1"/>
</dbReference>